<reference evidence="2 3" key="1">
    <citation type="submission" date="2024-04" db="EMBL/GenBank/DDBJ databases">
        <title>Human intestinal bacterial collection.</title>
        <authorList>
            <person name="Pauvert C."/>
            <person name="Hitch T.C.A."/>
            <person name="Clavel T."/>
        </authorList>
    </citation>
    <scope>NUCLEOTIDE SEQUENCE [LARGE SCALE GENOMIC DNA]</scope>
    <source>
        <strain evidence="2 3">CLA-AA-H197</strain>
    </source>
</reference>
<comment type="caution">
    <text evidence="2">The sequence shown here is derived from an EMBL/GenBank/DDBJ whole genome shotgun (WGS) entry which is preliminary data.</text>
</comment>
<dbReference type="InterPro" id="IPR005321">
    <property type="entry name" value="Peptidase_S58_DmpA"/>
</dbReference>
<dbReference type="InterPro" id="IPR016117">
    <property type="entry name" value="ArgJ-like_dom_sf"/>
</dbReference>
<accession>A0ABV1IIU8</accession>
<organism evidence="2 3">
    <name type="scientific">Paratractidigestivibacter faecalis</name>
    <dbReference type="NCBI Taxonomy" id="2292441"/>
    <lineage>
        <taxon>Bacteria</taxon>
        <taxon>Bacillati</taxon>
        <taxon>Actinomycetota</taxon>
        <taxon>Coriobacteriia</taxon>
        <taxon>Coriobacteriales</taxon>
        <taxon>Atopobiaceae</taxon>
        <taxon>Paratractidigestivibacter</taxon>
    </lineage>
</organism>
<sequence length="346" mass="35887">MSHAQCGPRRALSVGSLPCGPRDSITDVGGVTVGHATIDRGDVHTGVTVVHPCEGPVLARRPVAAAHVLNGFGKTCGLVQVSELGCLETPIALTNTLCVGRAADALVTHALREAGESGLPLPTTVNPVVGETNDGRINDIRNRSVGEKDVLAAIAGAGADFARGAVGAGRGTVCFGLKGGIGSASRLARIGERDYVVGVLVQSNFGRMPDLMAEGKPVGRRIAEELGAADRPERGSVMVVVATDAPLSSRQLGRVVRRATVGLVRCGSYMGHGSGDVFVGFTTANSMGAEKDRGLVRLDCLAEEALDPLFRACAEACEAAVLDSLMEAEPMRGLDDTIYHSLREFL</sequence>
<dbReference type="Gene3D" id="3.60.70.12">
    <property type="entry name" value="L-amino peptidase D-ALA esterase/amidase"/>
    <property type="match status" value="1"/>
</dbReference>
<proteinExistence type="inferred from homology"/>
<keyword evidence="3" id="KW-1185">Reference proteome</keyword>
<dbReference type="PANTHER" id="PTHR36512:SF3">
    <property type="entry name" value="BLR5678 PROTEIN"/>
    <property type="match status" value="1"/>
</dbReference>
<dbReference type="PANTHER" id="PTHR36512">
    <property type="entry name" value="D-AMINOPEPTIDASE"/>
    <property type="match status" value="1"/>
</dbReference>
<comment type="similarity">
    <text evidence="1">Belongs to the peptidase S58 family.</text>
</comment>
<name>A0ABV1IIU8_9ACTN</name>
<dbReference type="SUPFAM" id="SSF56266">
    <property type="entry name" value="DmpA/ArgJ-like"/>
    <property type="match status" value="1"/>
</dbReference>
<evidence type="ECO:0000313" key="2">
    <source>
        <dbReference type="EMBL" id="MEQ2638240.1"/>
    </source>
</evidence>
<evidence type="ECO:0000313" key="3">
    <source>
        <dbReference type="Proteomes" id="UP001478817"/>
    </source>
</evidence>
<dbReference type="Proteomes" id="UP001478817">
    <property type="component" value="Unassembled WGS sequence"/>
</dbReference>
<protein>
    <submittedName>
        <fullName evidence="2">P1 family peptidase</fullName>
    </submittedName>
</protein>
<dbReference type="RefSeq" id="WP_349182890.1">
    <property type="nucleotide sequence ID" value="NZ_JBBNGS010000014.1"/>
</dbReference>
<evidence type="ECO:0000256" key="1">
    <source>
        <dbReference type="ARBA" id="ARBA00007068"/>
    </source>
</evidence>
<dbReference type="EMBL" id="JBBNGS010000014">
    <property type="protein sequence ID" value="MEQ2638240.1"/>
    <property type="molecule type" value="Genomic_DNA"/>
</dbReference>
<gene>
    <name evidence="2" type="ORF">AAAT05_07800</name>
</gene>
<dbReference type="Pfam" id="PF03576">
    <property type="entry name" value="Peptidase_S58"/>
    <property type="match status" value="1"/>
</dbReference>